<reference evidence="4" key="1">
    <citation type="journal article" date="2019" name="Int. J. Syst. Evol. Microbiol.">
        <title>The Global Catalogue of Microorganisms (GCM) 10K type strain sequencing project: providing services to taxonomists for standard genome sequencing and annotation.</title>
        <authorList>
            <consortium name="The Broad Institute Genomics Platform"/>
            <consortium name="The Broad Institute Genome Sequencing Center for Infectious Disease"/>
            <person name="Wu L."/>
            <person name="Ma J."/>
        </authorList>
    </citation>
    <scope>NUCLEOTIDE SEQUENCE [LARGE SCALE GENOMIC DNA]</scope>
    <source>
        <strain evidence="4">CGMCC 4.7677</strain>
    </source>
</reference>
<evidence type="ECO:0000313" key="3">
    <source>
        <dbReference type="EMBL" id="GHE87311.1"/>
    </source>
</evidence>
<dbReference type="EMBL" id="BNAU01000002">
    <property type="protein sequence ID" value="GHE87311.1"/>
    <property type="molecule type" value="Genomic_DNA"/>
</dbReference>
<comment type="similarity">
    <text evidence="1">Belongs to the short-chain dehydrogenases/reductases (SDR) family.</text>
</comment>
<comment type="caution">
    <text evidence="3">The sequence shown here is derived from an EMBL/GenBank/DDBJ whole genome shotgun (WGS) entry which is preliminary data.</text>
</comment>
<dbReference type="SUPFAM" id="SSF51735">
    <property type="entry name" value="NAD(P)-binding Rossmann-fold domains"/>
    <property type="match status" value="1"/>
</dbReference>
<name>A0ABQ3INV8_9PSEU</name>
<dbReference type="PANTHER" id="PTHR44196">
    <property type="entry name" value="DEHYDROGENASE/REDUCTASE SDR FAMILY MEMBER 7B"/>
    <property type="match status" value="1"/>
</dbReference>
<proteinExistence type="inferred from homology"/>
<accession>A0ABQ3INV8</accession>
<gene>
    <name evidence="3" type="ORF">GCM10017786_18770</name>
</gene>
<dbReference type="InterPro" id="IPR036291">
    <property type="entry name" value="NAD(P)-bd_dom_sf"/>
</dbReference>
<dbReference type="Gene3D" id="3.40.50.720">
    <property type="entry name" value="NAD(P)-binding Rossmann-like Domain"/>
    <property type="match status" value="1"/>
</dbReference>
<dbReference type="PRINTS" id="PR00081">
    <property type="entry name" value="GDHRDH"/>
</dbReference>
<dbReference type="PROSITE" id="PS00061">
    <property type="entry name" value="ADH_SHORT"/>
    <property type="match status" value="1"/>
</dbReference>
<keyword evidence="4" id="KW-1185">Reference proteome</keyword>
<evidence type="ECO:0000256" key="1">
    <source>
        <dbReference type="ARBA" id="ARBA00006484"/>
    </source>
</evidence>
<dbReference type="InterPro" id="IPR002347">
    <property type="entry name" value="SDR_fam"/>
</dbReference>
<keyword evidence="2" id="KW-0560">Oxidoreductase</keyword>
<sequence>MDSAHVAVVAGRPGPLTAAIVRALADSHDVWWPDTGPPPPRVDVLVHCADEYAAGPLAETPVATWQDLFEANVFAVARFTSLLLPALRAAGGLVIVVNSPGVADSPADRGAYAASKAALAVLTDTLREEEVRHGVRVAVLDPGWDDAEGAPPADEPAQVAAAVRLLVTLPRQARPIRLAVRPVTKLR</sequence>
<evidence type="ECO:0008006" key="5">
    <source>
        <dbReference type="Google" id="ProtNLM"/>
    </source>
</evidence>
<dbReference type="InterPro" id="IPR020904">
    <property type="entry name" value="Sc_DH/Rdtase_CS"/>
</dbReference>
<dbReference type="RefSeq" id="WP_191244134.1">
    <property type="nucleotide sequence ID" value="NZ_BNAU01000002.1"/>
</dbReference>
<dbReference type="Pfam" id="PF00106">
    <property type="entry name" value="adh_short"/>
    <property type="match status" value="1"/>
</dbReference>
<organism evidence="3 4">
    <name type="scientific">Amycolatopsis deserti</name>
    <dbReference type="NCBI Taxonomy" id="185696"/>
    <lineage>
        <taxon>Bacteria</taxon>
        <taxon>Bacillati</taxon>
        <taxon>Actinomycetota</taxon>
        <taxon>Actinomycetes</taxon>
        <taxon>Pseudonocardiales</taxon>
        <taxon>Pseudonocardiaceae</taxon>
        <taxon>Amycolatopsis</taxon>
    </lineage>
</organism>
<evidence type="ECO:0000313" key="4">
    <source>
        <dbReference type="Proteomes" id="UP000605897"/>
    </source>
</evidence>
<protein>
    <recommendedName>
        <fullName evidence="5">Short-chain dehydrogenase</fullName>
    </recommendedName>
</protein>
<dbReference type="PANTHER" id="PTHR44196:SF1">
    <property type="entry name" value="DEHYDROGENASE_REDUCTASE SDR FAMILY MEMBER 7B"/>
    <property type="match status" value="1"/>
</dbReference>
<evidence type="ECO:0000256" key="2">
    <source>
        <dbReference type="ARBA" id="ARBA00023002"/>
    </source>
</evidence>
<dbReference type="Proteomes" id="UP000605897">
    <property type="component" value="Unassembled WGS sequence"/>
</dbReference>